<proteinExistence type="predicted"/>
<evidence type="ECO:0000313" key="2">
    <source>
        <dbReference type="Proteomes" id="UP000664360"/>
    </source>
</evidence>
<dbReference type="EMBL" id="CP147250">
    <property type="protein sequence ID" value="WYJ79913.1"/>
    <property type="molecule type" value="Genomic_DNA"/>
</dbReference>
<evidence type="ECO:0000313" key="1">
    <source>
        <dbReference type="EMBL" id="WYJ79913.1"/>
    </source>
</evidence>
<sequence>MDPFDEILIKNYLSLDQRIQKLYSYKKQLRKAFYLQNMATHMEYVRLRKDTYAMVTKGFRPDREVEKLLLNIERVDQRIDRYRFRKKHFSSFWGSLDALERTLLQDRFIHQKESDVPLALNQSVIAEINEIETAICFREGIEPDVLENELTGDVEENLERMCDFFAL</sequence>
<accession>A0ABZ2SW35</accession>
<organism evidence="1 2">
    <name type="scientific">Candidatus Enterococcus mangumiae</name>
    <dbReference type="NCBI Taxonomy" id="2230878"/>
    <lineage>
        <taxon>Bacteria</taxon>
        <taxon>Bacillati</taxon>
        <taxon>Bacillota</taxon>
        <taxon>Bacilli</taxon>
        <taxon>Lactobacillales</taxon>
        <taxon>Enterococcaceae</taxon>
        <taxon>Enterococcus</taxon>
    </lineage>
</organism>
<keyword evidence="2" id="KW-1185">Reference proteome</keyword>
<dbReference type="Proteomes" id="UP000664360">
    <property type="component" value="Chromosome"/>
</dbReference>
<evidence type="ECO:0008006" key="3">
    <source>
        <dbReference type="Google" id="ProtNLM"/>
    </source>
</evidence>
<reference evidence="1 2" key="2">
    <citation type="submission" date="2024-03" db="EMBL/GenBank/DDBJ databases">
        <title>The Genome Sequence of Enterococcus sp. DIV1094.</title>
        <authorList>
            <consortium name="The Broad Institute Genomics Platform"/>
            <consortium name="The Broad Institute Microbial Omics Core"/>
            <consortium name="The Broad Institute Genomic Center for Infectious Diseases"/>
            <person name="Earl A."/>
            <person name="Manson A."/>
            <person name="Gilmore M."/>
            <person name="Schwartman J."/>
            <person name="Shea T."/>
            <person name="Abouelleil A."/>
            <person name="Cao P."/>
            <person name="Chapman S."/>
            <person name="Cusick C."/>
            <person name="Young S."/>
            <person name="Neafsey D."/>
            <person name="Nusbaum C."/>
            <person name="Birren B."/>
        </authorList>
    </citation>
    <scope>NUCLEOTIDE SEQUENCE [LARGE SCALE GENOMIC DNA]</scope>
    <source>
        <strain evidence="1 2">DIV1094</strain>
    </source>
</reference>
<protein>
    <recommendedName>
        <fullName evidence="3">CHAD domain-containing protein</fullName>
    </recommendedName>
</protein>
<reference evidence="1 2" key="1">
    <citation type="submission" date="2021-03" db="EMBL/GenBank/DDBJ databases">
        <authorList>
            <person name="Gilmore M.S."/>
            <person name="Schwartzman J."/>
            <person name="Van Tyne D."/>
            <person name="Martin M."/>
            <person name="Earl A.M."/>
            <person name="Manson A.L."/>
            <person name="Straub T."/>
            <person name="Salamzade R."/>
            <person name="Saavedra J."/>
            <person name="Lebreton F."/>
            <person name="Prichula J."/>
            <person name="Schaufler K."/>
            <person name="Gaca A."/>
            <person name="Sgardioli B."/>
            <person name="Wagenaar J."/>
            <person name="Strong T."/>
        </authorList>
    </citation>
    <scope>NUCLEOTIDE SEQUENCE [LARGE SCALE GENOMIC DNA]</scope>
    <source>
        <strain evidence="1 2">DIV1094</strain>
    </source>
</reference>
<name>A0ABZ2SW35_9ENTE</name>
<dbReference type="RefSeq" id="WP_206854262.1">
    <property type="nucleotide sequence ID" value="NZ_CP147250.1"/>
</dbReference>
<gene>
    <name evidence="1" type="ORF">DOK79_001466</name>
</gene>